<evidence type="ECO:0000313" key="2">
    <source>
        <dbReference type="Proteomes" id="UP001055811"/>
    </source>
</evidence>
<protein>
    <submittedName>
        <fullName evidence="1">Uncharacterized protein</fullName>
    </submittedName>
</protein>
<comment type="caution">
    <text evidence="1">The sequence shown here is derived from an EMBL/GenBank/DDBJ whole genome shotgun (WGS) entry which is preliminary data.</text>
</comment>
<reference evidence="1 2" key="2">
    <citation type="journal article" date="2022" name="Mol. Ecol. Resour.">
        <title>The genomes of chicory, endive, great burdock and yacon provide insights into Asteraceae paleo-polyploidization history and plant inulin production.</title>
        <authorList>
            <person name="Fan W."/>
            <person name="Wang S."/>
            <person name="Wang H."/>
            <person name="Wang A."/>
            <person name="Jiang F."/>
            <person name="Liu H."/>
            <person name="Zhao H."/>
            <person name="Xu D."/>
            <person name="Zhang Y."/>
        </authorList>
    </citation>
    <scope>NUCLEOTIDE SEQUENCE [LARGE SCALE GENOMIC DNA]</scope>
    <source>
        <strain evidence="2">cv. Punajuju</strain>
        <tissue evidence="1">Leaves</tissue>
    </source>
</reference>
<accession>A0ACB9BJP4</accession>
<dbReference type="Proteomes" id="UP001055811">
    <property type="component" value="Linkage Group LG06"/>
</dbReference>
<gene>
    <name evidence="1" type="ORF">L2E82_33269</name>
</gene>
<name>A0ACB9BJP4_CICIN</name>
<keyword evidence="2" id="KW-1185">Reference proteome</keyword>
<evidence type="ECO:0000313" key="1">
    <source>
        <dbReference type="EMBL" id="KAI3722238.1"/>
    </source>
</evidence>
<sequence length="363" mass="40952">MAKKRGLPDAHSDEFLSTIESAGAGSSGQGDMNIFDHGDSSATKVKLMKLNSALPVYVVPLSKLPFAEKKNWLLKFTMELDKVRTLQKRLDFHNAHAVRILSSRMQPRGAKNKGTFSLVLRKQCENLLKKLMLHRHGWMFKKPVDIVEFSIPDYNNVIKNPMDLGTIKGKLGSGTYSIPLDFRDDVRLVFTNAMAYNPPGNYVHVMAGIVSKLFEQKWKPIEKKLLVNGSQQDKVLEIDFAQEPVKLMMTDEEKRNISRDLEVHLDNLPDNIIDFLRKHASNGNQTGEDEIEVDIDAFDNDSLFILRKMLDDHVQDQQNHTEVEPSVIDESGISNSTLLSYKGNDADEDIDICGIESPCKAII</sequence>
<proteinExistence type="predicted"/>
<organism evidence="1 2">
    <name type="scientific">Cichorium intybus</name>
    <name type="common">Chicory</name>
    <dbReference type="NCBI Taxonomy" id="13427"/>
    <lineage>
        <taxon>Eukaryota</taxon>
        <taxon>Viridiplantae</taxon>
        <taxon>Streptophyta</taxon>
        <taxon>Embryophyta</taxon>
        <taxon>Tracheophyta</taxon>
        <taxon>Spermatophyta</taxon>
        <taxon>Magnoliopsida</taxon>
        <taxon>eudicotyledons</taxon>
        <taxon>Gunneridae</taxon>
        <taxon>Pentapetalae</taxon>
        <taxon>asterids</taxon>
        <taxon>campanulids</taxon>
        <taxon>Asterales</taxon>
        <taxon>Asteraceae</taxon>
        <taxon>Cichorioideae</taxon>
        <taxon>Cichorieae</taxon>
        <taxon>Cichoriinae</taxon>
        <taxon>Cichorium</taxon>
    </lineage>
</organism>
<reference evidence="2" key="1">
    <citation type="journal article" date="2022" name="Mol. Ecol. Resour.">
        <title>The genomes of chicory, endive, great burdock and yacon provide insights into Asteraceae palaeo-polyploidization history and plant inulin production.</title>
        <authorList>
            <person name="Fan W."/>
            <person name="Wang S."/>
            <person name="Wang H."/>
            <person name="Wang A."/>
            <person name="Jiang F."/>
            <person name="Liu H."/>
            <person name="Zhao H."/>
            <person name="Xu D."/>
            <person name="Zhang Y."/>
        </authorList>
    </citation>
    <scope>NUCLEOTIDE SEQUENCE [LARGE SCALE GENOMIC DNA]</scope>
    <source>
        <strain evidence="2">cv. Punajuju</strain>
    </source>
</reference>
<dbReference type="EMBL" id="CM042014">
    <property type="protein sequence ID" value="KAI3722238.1"/>
    <property type="molecule type" value="Genomic_DNA"/>
</dbReference>